<dbReference type="AlphaFoldDB" id="A0A286DY39"/>
<reference evidence="2 3" key="1">
    <citation type="submission" date="2017-09" db="EMBL/GenBank/DDBJ databases">
        <authorList>
            <person name="Ehlers B."/>
            <person name="Leendertz F.H."/>
        </authorList>
    </citation>
    <scope>NUCLEOTIDE SEQUENCE [LARGE SCALE GENOMIC DNA]</scope>
    <source>
        <strain evidence="2 3">CGMCC 4.7095</strain>
    </source>
</reference>
<feature type="region of interest" description="Disordered" evidence="1">
    <location>
        <begin position="36"/>
        <end position="61"/>
    </location>
</feature>
<keyword evidence="3" id="KW-1185">Reference proteome</keyword>
<evidence type="ECO:0000313" key="3">
    <source>
        <dbReference type="Proteomes" id="UP000219072"/>
    </source>
</evidence>
<dbReference type="EMBL" id="OCNE01000011">
    <property type="protein sequence ID" value="SOD63575.1"/>
    <property type="molecule type" value="Genomic_DNA"/>
</dbReference>
<gene>
    <name evidence="2" type="ORF">SAMN06297387_111124</name>
</gene>
<organism evidence="2 3">
    <name type="scientific">Streptomyces zhaozhouensis</name>
    <dbReference type="NCBI Taxonomy" id="1300267"/>
    <lineage>
        <taxon>Bacteria</taxon>
        <taxon>Bacillati</taxon>
        <taxon>Actinomycetota</taxon>
        <taxon>Actinomycetes</taxon>
        <taxon>Kitasatosporales</taxon>
        <taxon>Streptomycetaceae</taxon>
        <taxon>Streptomyces</taxon>
    </lineage>
</organism>
<evidence type="ECO:0000313" key="2">
    <source>
        <dbReference type="EMBL" id="SOD63575.1"/>
    </source>
</evidence>
<sequence>MDTAWTLRALPGSLAREDGTFARVVDGPERPVPAVSRQLAAEAERARAHHASRGASGPDTPGEVAAVLRPIDAARAVDLLTALAANNLLHPARDRRDRAHARAAAEHAGGLLGQGSAWHTHLATDWPRVRGRNPVTRHTVDGLAAGTGSHFTVALLQVAVD</sequence>
<protein>
    <submittedName>
        <fullName evidence="2">Uncharacterized protein</fullName>
    </submittedName>
</protein>
<evidence type="ECO:0000256" key="1">
    <source>
        <dbReference type="SAM" id="MobiDB-lite"/>
    </source>
</evidence>
<dbReference type="RefSeq" id="WP_097232036.1">
    <property type="nucleotide sequence ID" value="NZ_OCNE01000011.1"/>
</dbReference>
<proteinExistence type="predicted"/>
<dbReference type="OrthoDB" id="5191549at2"/>
<name>A0A286DY39_9ACTN</name>
<accession>A0A286DY39</accession>
<dbReference type="Proteomes" id="UP000219072">
    <property type="component" value="Unassembled WGS sequence"/>
</dbReference>